<dbReference type="OrthoDB" id="2235175at2"/>
<organism evidence="1 2">
    <name type="scientific">Streptococcus hyointestinalis</name>
    <dbReference type="NCBI Taxonomy" id="1337"/>
    <lineage>
        <taxon>Bacteria</taxon>
        <taxon>Bacillati</taxon>
        <taxon>Bacillota</taxon>
        <taxon>Bacilli</taxon>
        <taxon>Lactobacillales</taxon>
        <taxon>Streptococcaceae</taxon>
        <taxon>Streptococcus</taxon>
    </lineage>
</organism>
<gene>
    <name evidence="1" type="ORF">NCTC12224_00714</name>
</gene>
<protein>
    <submittedName>
        <fullName evidence="1">Sakacin A production response regulator</fullName>
    </submittedName>
</protein>
<evidence type="ECO:0000313" key="1">
    <source>
        <dbReference type="EMBL" id="SUN60107.1"/>
    </source>
</evidence>
<sequence>MYQALNHYLSYQGMKYIKPEKAGVLEQEMLTFKVAGQEARKAFTAISKALEEKVAPFQMERVSNWASQAQLGRPHFWCYFKRPEDREDEVALAIRLYGKTDAFGISCEVSFLERKKSETTLTRQERVLDVPISASLYYQVQKDGESYPVSGSESNRQMLKEQVRAKLVRKVLVKYDVPCSKEQTLEDLTDKLADGFKKLLPYYWATKEA</sequence>
<dbReference type="AlphaFoldDB" id="A0A380K623"/>
<keyword evidence="2" id="KW-1185">Reference proteome</keyword>
<name>A0A380K623_9STRE</name>
<dbReference type="EMBL" id="UHFN01000007">
    <property type="protein sequence ID" value="SUN60107.1"/>
    <property type="molecule type" value="Genomic_DNA"/>
</dbReference>
<dbReference type="Proteomes" id="UP000254924">
    <property type="component" value="Unassembled WGS sequence"/>
</dbReference>
<proteinExistence type="predicted"/>
<accession>A0A380K623</accession>
<reference evidence="1 2" key="1">
    <citation type="submission" date="2018-06" db="EMBL/GenBank/DDBJ databases">
        <authorList>
            <consortium name="Pathogen Informatics"/>
            <person name="Doyle S."/>
        </authorList>
    </citation>
    <scope>NUCLEOTIDE SEQUENCE [LARGE SCALE GENOMIC DNA]</scope>
    <source>
        <strain evidence="1 2">NCTC12224</strain>
    </source>
</reference>
<evidence type="ECO:0000313" key="2">
    <source>
        <dbReference type="Proteomes" id="UP000254924"/>
    </source>
</evidence>